<dbReference type="Gene3D" id="1.20.140.10">
    <property type="entry name" value="Butyryl-CoA Dehydrogenase, subunit A, domain 3"/>
    <property type="match status" value="1"/>
</dbReference>
<dbReference type="SUPFAM" id="SSF47203">
    <property type="entry name" value="Acyl-CoA dehydrogenase C-terminal domain-like"/>
    <property type="match status" value="1"/>
</dbReference>
<evidence type="ECO:0000259" key="11">
    <source>
        <dbReference type="Pfam" id="PF02771"/>
    </source>
</evidence>
<proteinExistence type="inferred from homology"/>
<evidence type="ECO:0000256" key="2">
    <source>
        <dbReference type="ARBA" id="ARBA00005109"/>
    </source>
</evidence>
<dbReference type="InterPro" id="IPR006089">
    <property type="entry name" value="Acyl-CoA_DH_CS"/>
</dbReference>
<dbReference type="GO" id="GO:0009083">
    <property type="term" value="P:branched-chain amino acid catabolic process"/>
    <property type="evidence" value="ECO:0007669"/>
    <property type="project" value="UniProtKB-KW"/>
</dbReference>
<keyword evidence="5 8" id="KW-0285">Flavoprotein</keyword>
<evidence type="ECO:0000259" key="9">
    <source>
        <dbReference type="Pfam" id="PF00441"/>
    </source>
</evidence>
<dbReference type="Pfam" id="PF02771">
    <property type="entry name" value="Acyl-CoA_dh_N"/>
    <property type="match status" value="1"/>
</dbReference>
<dbReference type="InterPro" id="IPR009075">
    <property type="entry name" value="AcylCo_DH/oxidase_C"/>
</dbReference>
<organism evidence="12 13">
    <name type="scientific">Alteromonas hispanica</name>
    <dbReference type="NCBI Taxonomy" id="315421"/>
    <lineage>
        <taxon>Bacteria</taxon>
        <taxon>Pseudomonadati</taxon>
        <taxon>Pseudomonadota</taxon>
        <taxon>Gammaproteobacteria</taxon>
        <taxon>Alteromonadales</taxon>
        <taxon>Alteromonadaceae</taxon>
        <taxon>Alteromonas/Salinimonas group</taxon>
        <taxon>Alteromonas</taxon>
    </lineage>
</organism>
<comment type="caution">
    <text evidence="12">The sequence shown here is derived from an EMBL/GenBank/DDBJ whole genome shotgun (WGS) entry which is preliminary data.</text>
</comment>
<comment type="similarity">
    <text evidence="3 8">Belongs to the acyl-CoA dehydrogenase family.</text>
</comment>
<dbReference type="PROSITE" id="PS00073">
    <property type="entry name" value="ACYL_COA_DH_2"/>
    <property type="match status" value="1"/>
</dbReference>
<dbReference type="InterPro" id="IPR037069">
    <property type="entry name" value="AcylCoA_DH/ox_N_sf"/>
</dbReference>
<accession>A0A6L9MX35</accession>
<comment type="cofactor">
    <cofactor evidence="1 8">
        <name>FAD</name>
        <dbReference type="ChEBI" id="CHEBI:57692"/>
    </cofactor>
</comment>
<comment type="pathway">
    <text evidence="2">Amino-acid degradation; L-valine degradation.</text>
</comment>
<dbReference type="PROSITE" id="PS00072">
    <property type="entry name" value="ACYL_COA_DH_1"/>
    <property type="match status" value="1"/>
</dbReference>
<dbReference type="InterPro" id="IPR013786">
    <property type="entry name" value="AcylCoA_DH/ox_N"/>
</dbReference>
<evidence type="ECO:0000256" key="5">
    <source>
        <dbReference type="ARBA" id="ARBA00022630"/>
    </source>
</evidence>
<evidence type="ECO:0000313" key="12">
    <source>
        <dbReference type="EMBL" id="NDW22657.1"/>
    </source>
</evidence>
<dbReference type="GO" id="GO:0003995">
    <property type="term" value="F:acyl-CoA dehydrogenase activity"/>
    <property type="evidence" value="ECO:0007669"/>
    <property type="project" value="InterPro"/>
</dbReference>
<dbReference type="InterPro" id="IPR009100">
    <property type="entry name" value="AcylCoA_DH/oxidase_NM_dom_sf"/>
</dbReference>
<dbReference type="GO" id="GO:0050660">
    <property type="term" value="F:flavin adenine dinucleotide binding"/>
    <property type="evidence" value="ECO:0007669"/>
    <property type="project" value="InterPro"/>
</dbReference>
<protein>
    <submittedName>
        <fullName evidence="12">Acyl-CoA dehydrogenase</fullName>
    </submittedName>
</protein>
<gene>
    <name evidence="12" type="ORF">GTW09_14100</name>
</gene>
<feature type="domain" description="Acyl-CoA dehydrogenase/oxidase C-terminal" evidence="9">
    <location>
        <begin position="237"/>
        <end position="386"/>
    </location>
</feature>
<dbReference type="InterPro" id="IPR036250">
    <property type="entry name" value="AcylCo_DH-like_C"/>
</dbReference>
<keyword evidence="7 8" id="KW-0560">Oxidoreductase</keyword>
<dbReference type="AlphaFoldDB" id="A0A6L9MX35"/>
<evidence type="ECO:0000256" key="4">
    <source>
        <dbReference type="ARBA" id="ARBA00022456"/>
    </source>
</evidence>
<name>A0A6L9MX35_9ALTE</name>
<evidence type="ECO:0000256" key="3">
    <source>
        <dbReference type="ARBA" id="ARBA00009347"/>
    </source>
</evidence>
<feature type="domain" description="Acyl-CoA dehydrogenase/oxidase N-terminal" evidence="11">
    <location>
        <begin position="13"/>
        <end position="126"/>
    </location>
</feature>
<dbReference type="InterPro" id="IPR046373">
    <property type="entry name" value="Acyl-CoA_Oxase/DH_mid-dom_sf"/>
</dbReference>
<dbReference type="FunFam" id="2.40.110.10:FF:000001">
    <property type="entry name" value="Acyl-CoA dehydrogenase, mitochondrial"/>
    <property type="match status" value="1"/>
</dbReference>
<dbReference type="Proteomes" id="UP000478837">
    <property type="component" value="Unassembled WGS sequence"/>
</dbReference>
<feature type="domain" description="Acyl-CoA oxidase/dehydrogenase middle" evidence="10">
    <location>
        <begin position="130"/>
        <end position="225"/>
    </location>
</feature>
<dbReference type="SUPFAM" id="SSF56645">
    <property type="entry name" value="Acyl-CoA dehydrogenase NM domain-like"/>
    <property type="match status" value="1"/>
</dbReference>
<keyword evidence="6 8" id="KW-0274">FAD</keyword>
<dbReference type="PIRSF" id="PIRSF016578">
    <property type="entry name" value="HsaA"/>
    <property type="match status" value="1"/>
</dbReference>
<sequence>MSGTSAVNNQANNEEITMFKDMVLRFIDQEILPNYEQWEKDHHMPREVWHTMGSAGMLLVDMPEKYGTADASFDVCQMIQEEMCRLGLHSLATGYNIHANIVAPYLLNIGTEEQKDYWLPKMATGEVLTALAMTEPNAGSDVAGMKTNAVRDGDSYILNGSKVFITNGNQADMIIVCAKTDPKAGAKGVSLFLVDTTLPGFSTGKPIHKIGQHSSDTGELFFENMRIPANALLGEEGRGFVYLMQELPRERLGCAVQAIGHAQGALDLTIDYVTQRKAFGQTVGQFQNTRFKLAECQTELEMCRALLEKHMDKFSREEMTVTDAAMLKLAATEMQVKMVNECLQLFGGYGYTDEYPISRFYRDARVQTIYAGSSEIMKEVIARGMLGR</sequence>
<dbReference type="EMBL" id="JAAAWP010000009">
    <property type="protein sequence ID" value="NDW22657.1"/>
    <property type="molecule type" value="Genomic_DNA"/>
</dbReference>
<evidence type="ECO:0000313" key="13">
    <source>
        <dbReference type="Proteomes" id="UP000478837"/>
    </source>
</evidence>
<keyword evidence="13" id="KW-1185">Reference proteome</keyword>
<evidence type="ECO:0000256" key="6">
    <source>
        <dbReference type="ARBA" id="ARBA00022827"/>
    </source>
</evidence>
<dbReference type="InterPro" id="IPR006091">
    <property type="entry name" value="Acyl-CoA_Oxase/DH_mid-dom"/>
</dbReference>
<evidence type="ECO:0000256" key="8">
    <source>
        <dbReference type="RuleBase" id="RU362125"/>
    </source>
</evidence>
<dbReference type="FunFam" id="1.10.540.10:FF:000026">
    <property type="entry name" value="Acyl-CoA dehydrogenase medium chain"/>
    <property type="match status" value="1"/>
</dbReference>
<dbReference type="FunFam" id="1.20.140.10:FF:000001">
    <property type="entry name" value="Acyl-CoA dehydrogenase"/>
    <property type="match status" value="1"/>
</dbReference>
<reference evidence="12 13" key="1">
    <citation type="submission" date="2020-01" db="EMBL/GenBank/DDBJ databases">
        <title>Genomes of bacteria type strains.</title>
        <authorList>
            <person name="Chen J."/>
            <person name="Zhu S."/>
            <person name="Yang J."/>
        </authorList>
    </citation>
    <scope>NUCLEOTIDE SEQUENCE [LARGE SCALE GENOMIC DNA]</scope>
    <source>
        <strain evidence="12 13">LMG 22958</strain>
    </source>
</reference>
<evidence type="ECO:0000256" key="1">
    <source>
        <dbReference type="ARBA" id="ARBA00001974"/>
    </source>
</evidence>
<dbReference type="Pfam" id="PF00441">
    <property type="entry name" value="Acyl-CoA_dh_1"/>
    <property type="match status" value="1"/>
</dbReference>
<evidence type="ECO:0000256" key="7">
    <source>
        <dbReference type="ARBA" id="ARBA00023002"/>
    </source>
</evidence>
<dbReference type="PANTHER" id="PTHR43884">
    <property type="entry name" value="ACYL-COA DEHYDROGENASE"/>
    <property type="match status" value="1"/>
</dbReference>
<keyword evidence="4" id="KW-0101">Branched-chain amino acid catabolism</keyword>
<dbReference type="PANTHER" id="PTHR43884:SF12">
    <property type="entry name" value="ISOVALERYL-COA DEHYDROGENASE, MITOCHONDRIAL-RELATED"/>
    <property type="match status" value="1"/>
</dbReference>
<dbReference type="Gene3D" id="2.40.110.10">
    <property type="entry name" value="Butyryl-CoA Dehydrogenase, subunit A, domain 2"/>
    <property type="match status" value="1"/>
</dbReference>
<evidence type="ECO:0000259" key="10">
    <source>
        <dbReference type="Pfam" id="PF02770"/>
    </source>
</evidence>
<dbReference type="Pfam" id="PF02770">
    <property type="entry name" value="Acyl-CoA_dh_M"/>
    <property type="match status" value="1"/>
</dbReference>
<dbReference type="Gene3D" id="1.10.540.10">
    <property type="entry name" value="Acyl-CoA dehydrogenase/oxidase, N-terminal domain"/>
    <property type="match status" value="1"/>
</dbReference>